<sequence>MEDRNNCVTVQQWQPEYNDLNQIRAIFSLLYLLIWVAAIVGNTLVLYVLTFNQVSLSVRTVFVGCLAGSDLLMCLFSLPITAISIFSRVWVFPAIFCKLIGVFQGGTIFVSSFTLTVIALDRCVLILRPNEEIVNFPRAVFIVFCIWLLGYSLALPVGIYSDIAVYDGICGTFCEENWPDFNPDTGRSGIRRAYGLSVLVLQFGIPALISSICYWMISQVMSDQLERRRGHNIRPESEEKLVNRKTRANRMMIVMVVGFVLAWMPFNAVNLYRDLFGISTTKWYSSVFALCHVCAMCSAVLNPIIYSWFNPQFRTSITTLFKGNNESRLIKKKPQEKSSNKMVAYPTNFSEARRDTEIQSNKTKITLAENEYRDGDQLL</sequence>
<name>A0A261CF65_9PELO</name>
<evidence type="ECO:0000256" key="6">
    <source>
        <dbReference type="ARBA" id="ARBA00023170"/>
    </source>
</evidence>
<feature type="transmembrane region" description="Helical" evidence="9">
    <location>
        <begin position="248"/>
        <end position="266"/>
    </location>
</feature>
<organism evidence="11 12">
    <name type="scientific">Caenorhabditis latens</name>
    <dbReference type="NCBI Taxonomy" id="1503980"/>
    <lineage>
        <taxon>Eukaryota</taxon>
        <taxon>Metazoa</taxon>
        <taxon>Ecdysozoa</taxon>
        <taxon>Nematoda</taxon>
        <taxon>Chromadorea</taxon>
        <taxon>Rhabditida</taxon>
        <taxon>Rhabditina</taxon>
        <taxon>Rhabditomorpha</taxon>
        <taxon>Rhabditoidea</taxon>
        <taxon>Rhabditidae</taxon>
        <taxon>Peloderinae</taxon>
        <taxon>Caenorhabditis</taxon>
    </lineage>
</organism>
<gene>
    <name evidence="11" type="ORF">FL83_04932</name>
</gene>
<dbReference type="GO" id="GO:0008188">
    <property type="term" value="F:neuropeptide receptor activity"/>
    <property type="evidence" value="ECO:0007669"/>
    <property type="project" value="TreeGrafter"/>
</dbReference>
<dbReference type="PRINTS" id="PR00237">
    <property type="entry name" value="GPCRRHODOPSN"/>
</dbReference>
<dbReference type="Gene3D" id="1.20.1070.10">
    <property type="entry name" value="Rhodopsin 7-helix transmembrane proteins"/>
    <property type="match status" value="1"/>
</dbReference>
<reference evidence="11" key="1">
    <citation type="submission" date="2017-07" db="EMBL/GenBank/DDBJ databases">
        <title>Caenorhabditis latens genome sequence.</title>
        <authorList>
            <person name="Fierst J.L."/>
        </authorList>
    </citation>
    <scope>NUCLEOTIDE SEQUENCE [LARGE SCALE GENOMIC DNA]</scope>
    <source>
        <strain evidence="11">PX534</strain>
    </source>
</reference>
<feature type="transmembrane region" description="Helical" evidence="9">
    <location>
        <begin position="139"/>
        <end position="159"/>
    </location>
</feature>
<evidence type="ECO:0000259" key="10">
    <source>
        <dbReference type="PROSITE" id="PS50262"/>
    </source>
</evidence>
<dbReference type="GO" id="GO:0042923">
    <property type="term" value="F:neuropeptide binding"/>
    <property type="evidence" value="ECO:0007669"/>
    <property type="project" value="TreeGrafter"/>
</dbReference>
<feature type="transmembrane region" description="Helical" evidence="9">
    <location>
        <begin position="286"/>
        <end position="309"/>
    </location>
</feature>
<feature type="transmembrane region" description="Helical" evidence="9">
    <location>
        <begin position="61"/>
        <end position="86"/>
    </location>
</feature>
<dbReference type="GO" id="GO:0043005">
    <property type="term" value="C:neuron projection"/>
    <property type="evidence" value="ECO:0007669"/>
    <property type="project" value="TreeGrafter"/>
</dbReference>
<comment type="subcellular location">
    <subcellularLocation>
        <location evidence="1">Membrane</location>
        <topology evidence="1">Multi-pass membrane protein</topology>
    </subcellularLocation>
</comment>
<evidence type="ECO:0000256" key="8">
    <source>
        <dbReference type="RuleBase" id="RU000688"/>
    </source>
</evidence>
<comment type="similarity">
    <text evidence="8">Belongs to the G-protein coupled receptor 1 family.</text>
</comment>
<dbReference type="PROSITE" id="PS50262">
    <property type="entry name" value="G_PROTEIN_RECEP_F1_2"/>
    <property type="match status" value="1"/>
</dbReference>
<dbReference type="AlphaFoldDB" id="A0A261CF65"/>
<accession>A0A261CF65</accession>
<dbReference type="FunFam" id="1.20.1070.10:FF:000630">
    <property type="entry name" value="NeuroPeptide Receptor family"/>
    <property type="match status" value="1"/>
</dbReference>
<feature type="domain" description="G-protein coupled receptors family 1 profile" evidence="10">
    <location>
        <begin position="41"/>
        <end position="306"/>
    </location>
</feature>
<dbReference type="SUPFAM" id="SSF81321">
    <property type="entry name" value="Family A G protein-coupled receptor-like"/>
    <property type="match status" value="1"/>
</dbReference>
<dbReference type="GO" id="GO:0005886">
    <property type="term" value="C:plasma membrane"/>
    <property type="evidence" value="ECO:0007669"/>
    <property type="project" value="TreeGrafter"/>
</dbReference>
<evidence type="ECO:0000256" key="1">
    <source>
        <dbReference type="ARBA" id="ARBA00004141"/>
    </source>
</evidence>
<evidence type="ECO:0000313" key="11">
    <source>
        <dbReference type="EMBL" id="OZG20660.1"/>
    </source>
</evidence>
<evidence type="ECO:0000256" key="5">
    <source>
        <dbReference type="ARBA" id="ARBA00023136"/>
    </source>
</evidence>
<dbReference type="PROSITE" id="PS00237">
    <property type="entry name" value="G_PROTEIN_RECEP_F1_1"/>
    <property type="match status" value="1"/>
</dbReference>
<keyword evidence="7 8" id="KW-0807">Transducer</keyword>
<proteinExistence type="inferred from homology"/>
<keyword evidence="5 9" id="KW-0472">Membrane</keyword>
<dbReference type="PANTHER" id="PTHR24235">
    <property type="entry name" value="NEUROPEPTIDE Y RECEPTOR"/>
    <property type="match status" value="1"/>
</dbReference>
<dbReference type="InterPro" id="IPR000276">
    <property type="entry name" value="GPCR_Rhodpsn"/>
</dbReference>
<keyword evidence="6 8" id="KW-0675">Receptor</keyword>
<keyword evidence="12" id="KW-1185">Reference proteome</keyword>
<keyword evidence="3 9" id="KW-1133">Transmembrane helix</keyword>
<feature type="transmembrane region" description="Helical" evidence="9">
    <location>
        <begin position="193"/>
        <end position="217"/>
    </location>
</feature>
<dbReference type="STRING" id="1503980.A0A261CF65"/>
<dbReference type="Proteomes" id="UP000216463">
    <property type="component" value="Unassembled WGS sequence"/>
</dbReference>
<dbReference type="EMBL" id="NIPN01000012">
    <property type="protein sequence ID" value="OZG20660.1"/>
    <property type="molecule type" value="Genomic_DNA"/>
</dbReference>
<feature type="transmembrane region" description="Helical" evidence="9">
    <location>
        <begin position="25"/>
        <end position="49"/>
    </location>
</feature>
<feature type="non-terminal residue" evidence="11">
    <location>
        <position position="1"/>
    </location>
</feature>
<dbReference type="InterPro" id="IPR017452">
    <property type="entry name" value="GPCR_Rhodpsn_7TM"/>
</dbReference>
<keyword evidence="4 8" id="KW-0297">G-protein coupled receptor</keyword>
<feature type="transmembrane region" description="Helical" evidence="9">
    <location>
        <begin position="106"/>
        <end position="127"/>
    </location>
</feature>
<keyword evidence="2 8" id="KW-0812">Transmembrane</keyword>
<evidence type="ECO:0000256" key="9">
    <source>
        <dbReference type="SAM" id="Phobius"/>
    </source>
</evidence>
<dbReference type="Pfam" id="PF00001">
    <property type="entry name" value="7tm_1"/>
    <property type="match status" value="1"/>
</dbReference>
<evidence type="ECO:0000256" key="3">
    <source>
        <dbReference type="ARBA" id="ARBA00022989"/>
    </source>
</evidence>
<evidence type="ECO:0000313" key="12">
    <source>
        <dbReference type="Proteomes" id="UP000216463"/>
    </source>
</evidence>
<dbReference type="CDD" id="cd15203">
    <property type="entry name" value="7tmA_NPYR-like"/>
    <property type="match status" value="1"/>
</dbReference>
<evidence type="ECO:0000256" key="4">
    <source>
        <dbReference type="ARBA" id="ARBA00023040"/>
    </source>
</evidence>
<evidence type="ECO:0000256" key="7">
    <source>
        <dbReference type="ARBA" id="ARBA00023224"/>
    </source>
</evidence>
<evidence type="ECO:0000256" key="2">
    <source>
        <dbReference type="ARBA" id="ARBA00022692"/>
    </source>
</evidence>
<dbReference type="PANTHER" id="PTHR24235:SF18">
    <property type="entry name" value="G-PROTEIN COUPLED RECEPTORS FAMILY 1 PROFILE DOMAIN-CONTAINING PROTEIN"/>
    <property type="match status" value="1"/>
</dbReference>
<comment type="caution">
    <text evidence="11">The sequence shown here is derived from an EMBL/GenBank/DDBJ whole genome shotgun (WGS) entry which is preliminary data.</text>
</comment>
<protein>
    <recommendedName>
        <fullName evidence="10">G-protein coupled receptors family 1 profile domain-containing protein</fullName>
    </recommendedName>
</protein>